<evidence type="ECO:0000256" key="1">
    <source>
        <dbReference type="SAM" id="Phobius"/>
    </source>
</evidence>
<keyword evidence="1" id="KW-1133">Transmembrane helix</keyword>
<name>A0A2G9S937_AQUCT</name>
<reference evidence="3" key="1">
    <citation type="journal article" date="2017" name="Nat. Commun.">
        <title>The North American bullfrog draft genome provides insight into hormonal regulation of long noncoding RNA.</title>
        <authorList>
            <person name="Hammond S.A."/>
            <person name="Warren R.L."/>
            <person name="Vandervalk B.P."/>
            <person name="Kucuk E."/>
            <person name="Khan H."/>
            <person name="Gibb E.A."/>
            <person name="Pandoh P."/>
            <person name="Kirk H."/>
            <person name="Zhao Y."/>
            <person name="Jones M."/>
            <person name="Mungall A.J."/>
            <person name="Coope R."/>
            <person name="Pleasance S."/>
            <person name="Moore R.A."/>
            <person name="Holt R.A."/>
            <person name="Round J.M."/>
            <person name="Ohora S."/>
            <person name="Walle B.V."/>
            <person name="Veldhoen N."/>
            <person name="Helbing C.C."/>
            <person name="Birol I."/>
        </authorList>
    </citation>
    <scope>NUCLEOTIDE SEQUENCE [LARGE SCALE GENOMIC DNA]</scope>
</reference>
<gene>
    <name evidence="2" type="ORF">AB205_0081880</name>
</gene>
<protein>
    <submittedName>
        <fullName evidence="2">Uncharacterized protein</fullName>
    </submittedName>
</protein>
<keyword evidence="1" id="KW-0472">Membrane</keyword>
<accession>A0A2G9S937</accession>
<organism evidence="2 3">
    <name type="scientific">Aquarana catesbeiana</name>
    <name type="common">American bullfrog</name>
    <name type="synonym">Rana catesbeiana</name>
    <dbReference type="NCBI Taxonomy" id="8400"/>
    <lineage>
        <taxon>Eukaryota</taxon>
        <taxon>Metazoa</taxon>
        <taxon>Chordata</taxon>
        <taxon>Craniata</taxon>
        <taxon>Vertebrata</taxon>
        <taxon>Euteleostomi</taxon>
        <taxon>Amphibia</taxon>
        <taxon>Batrachia</taxon>
        <taxon>Anura</taxon>
        <taxon>Neobatrachia</taxon>
        <taxon>Ranoidea</taxon>
        <taxon>Ranidae</taxon>
        <taxon>Aquarana</taxon>
    </lineage>
</organism>
<keyword evidence="3" id="KW-1185">Reference proteome</keyword>
<dbReference type="EMBL" id="KV926938">
    <property type="protein sequence ID" value="PIO36594.1"/>
    <property type="molecule type" value="Genomic_DNA"/>
</dbReference>
<dbReference type="OrthoDB" id="676979at2759"/>
<evidence type="ECO:0000313" key="2">
    <source>
        <dbReference type="EMBL" id="PIO36594.1"/>
    </source>
</evidence>
<dbReference type="AlphaFoldDB" id="A0A2G9S937"/>
<feature type="transmembrane region" description="Helical" evidence="1">
    <location>
        <begin position="63"/>
        <end position="80"/>
    </location>
</feature>
<sequence>MPSTSGTFDWTLSLPRCWKGCGDVLLKDVDSNCFYDTQTADLGSEAKGAYWKGWIKLNEDKRVFAIISFFLAFTSILSTLPNEICLQSDKQNLAPTKRKENVPCVQFLNVRK</sequence>
<evidence type="ECO:0000313" key="3">
    <source>
        <dbReference type="Proteomes" id="UP000228934"/>
    </source>
</evidence>
<keyword evidence="1" id="KW-0812">Transmembrane</keyword>
<dbReference type="Proteomes" id="UP000228934">
    <property type="component" value="Unassembled WGS sequence"/>
</dbReference>
<proteinExistence type="predicted"/>
<feature type="non-terminal residue" evidence="2">
    <location>
        <position position="112"/>
    </location>
</feature>